<dbReference type="Gene3D" id="3.40.50.1820">
    <property type="entry name" value="alpha/beta hydrolase"/>
    <property type="match status" value="1"/>
</dbReference>
<evidence type="ECO:0000259" key="3">
    <source>
        <dbReference type="Pfam" id="PF01738"/>
    </source>
</evidence>
<evidence type="ECO:0000256" key="2">
    <source>
        <dbReference type="SAM" id="SignalP"/>
    </source>
</evidence>
<dbReference type="SUPFAM" id="SSF53474">
    <property type="entry name" value="alpha/beta-Hydrolases"/>
    <property type="match status" value="1"/>
</dbReference>
<feature type="signal peptide" evidence="2">
    <location>
        <begin position="1"/>
        <end position="24"/>
    </location>
</feature>
<feature type="domain" description="Dienelactone hydrolase" evidence="3">
    <location>
        <begin position="80"/>
        <end position="261"/>
    </location>
</feature>
<dbReference type="EMBL" id="CP016428">
    <property type="protein sequence ID" value="ANW01186.1"/>
    <property type="molecule type" value="Genomic_DNA"/>
</dbReference>
<dbReference type="GO" id="GO:0052689">
    <property type="term" value="F:carboxylic ester hydrolase activity"/>
    <property type="evidence" value="ECO:0007669"/>
    <property type="project" value="UniProtKB-ARBA"/>
</dbReference>
<evidence type="ECO:0000313" key="4">
    <source>
        <dbReference type="EMBL" id="ANW01186.1"/>
    </source>
</evidence>
<keyword evidence="2" id="KW-0732">Signal</keyword>
<dbReference type="OrthoDB" id="7839439at2"/>
<dbReference type="InterPro" id="IPR050261">
    <property type="entry name" value="FrsA_esterase"/>
</dbReference>
<dbReference type="Proteomes" id="UP000092839">
    <property type="component" value="Chromosome"/>
</dbReference>
<dbReference type="InterPro" id="IPR002925">
    <property type="entry name" value="Dienelactn_hydro"/>
</dbReference>
<proteinExistence type="predicted"/>
<evidence type="ECO:0000256" key="1">
    <source>
        <dbReference type="ARBA" id="ARBA00022801"/>
    </source>
</evidence>
<sequence>MHRRVWRFLIIAAAVARTSLAAAADDPPQLQEEVWALPLPAPTIAYVVRPVGGGPFPLAIMNHGVSLDPVQRGFFPLVEFRDAAMWFARRGYMVVAPSGPGYGAAAIDMPEAGLFTAFFSKIGKCSNPNFRDAGLAAAQLNLWIIEYMNTLKRIVRDNVIVIGQSAGGWGSIALSSVNPPPVKAIIAFAAGRGGRVDGKPNNNCGPDKLVEATAAFGRTSRVPMLWLYIENDTFFGPELSKRMYAAFTGAGGNAEYHLFPPHGSDGHFFIGTADAVPIWSPIVGAFLEKYK</sequence>
<feature type="chain" id="PRO_5008530418" evidence="2">
    <location>
        <begin position="25"/>
        <end position="291"/>
    </location>
</feature>
<accession>A0A1B1UER9</accession>
<protein>
    <submittedName>
        <fullName evidence="4">Dienelactone hydrolase</fullName>
    </submittedName>
</protein>
<name>A0A1B1UER9_9BRAD</name>
<dbReference type="KEGG" id="bic:LMTR13_14410"/>
<dbReference type="RefSeq" id="WP_065728454.1">
    <property type="nucleotide sequence ID" value="NZ_CP016428.1"/>
</dbReference>
<dbReference type="Pfam" id="PF01738">
    <property type="entry name" value="DLH"/>
    <property type="match status" value="1"/>
</dbReference>
<gene>
    <name evidence="4" type="ORF">LMTR13_14410</name>
</gene>
<dbReference type="PANTHER" id="PTHR22946">
    <property type="entry name" value="DIENELACTONE HYDROLASE DOMAIN-CONTAINING PROTEIN-RELATED"/>
    <property type="match status" value="1"/>
</dbReference>
<dbReference type="AlphaFoldDB" id="A0A1B1UER9"/>
<keyword evidence="1 4" id="KW-0378">Hydrolase</keyword>
<dbReference type="STRING" id="1274631.LMTR13_14410"/>
<reference evidence="4 5" key="1">
    <citation type="submission" date="2016-07" db="EMBL/GenBank/DDBJ databases">
        <title>Complete genome sequence of Bradyrhizobium icense LMTR 13T, a potential inoculant strain isolated from lima bean (Phaseolus lunatus) in Peru.</title>
        <authorList>
            <person name="Ormeno-Orrillo E."/>
            <person name="Duran D."/>
            <person name="Rogel M.A."/>
            <person name="Rey L."/>
            <person name="Imperial J."/>
            <person name="Ruiz-Argueso T."/>
            <person name="Martinez-Romero E."/>
        </authorList>
    </citation>
    <scope>NUCLEOTIDE SEQUENCE [LARGE SCALE GENOMIC DNA]</scope>
    <source>
        <strain evidence="4 5">LMTR 13</strain>
    </source>
</reference>
<evidence type="ECO:0000313" key="5">
    <source>
        <dbReference type="Proteomes" id="UP000092839"/>
    </source>
</evidence>
<dbReference type="PANTHER" id="PTHR22946:SF9">
    <property type="entry name" value="POLYKETIDE TRANSFERASE AF380"/>
    <property type="match status" value="1"/>
</dbReference>
<organism evidence="4 5">
    <name type="scientific">Bradyrhizobium icense</name>
    <dbReference type="NCBI Taxonomy" id="1274631"/>
    <lineage>
        <taxon>Bacteria</taxon>
        <taxon>Pseudomonadati</taxon>
        <taxon>Pseudomonadota</taxon>
        <taxon>Alphaproteobacteria</taxon>
        <taxon>Hyphomicrobiales</taxon>
        <taxon>Nitrobacteraceae</taxon>
        <taxon>Bradyrhizobium</taxon>
    </lineage>
</organism>
<dbReference type="InterPro" id="IPR029058">
    <property type="entry name" value="AB_hydrolase_fold"/>
</dbReference>
<keyword evidence="5" id="KW-1185">Reference proteome</keyword>